<dbReference type="SUPFAM" id="SSF54575">
    <property type="entry name" value="Ribosomal protein L31e"/>
    <property type="match status" value="1"/>
</dbReference>
<protein>
    <submittedName>
        <fullName evidence="4">60S ribosomal protein L31</fullName>
    </submittedName>
</protein>
<name>A0AAW2YFA6_9LAMI</name>
<comment type="caution">
    <text evidence="4">The sequence shown here is derived from an EMBL/GenBank/DDBJ whole genome shotgun (WGS) entry which is preliminary data.</text>
</comment>
<reference evidence="4" key="2">
    <citation type="journal article" date="2024" name="Plant">
        <title>Genomic evolution and insights into agronomic trait innovations of Sesamum species.</title>
        <authorList>
            <person name="Miao H."/>
            <person name="Wang L."/>
            <person name="Qu L."/>
            <person name="Liu H."/>
            <person name="Sun Y."/>
            <person name="Le M."/>
            <person name="Wang Q."/>
            <person name="Wei S."/>
            <person name="Zheng Y."/>
            <person name="Lin W."/>
            <person name="Duan Y."/>
            <person name="Cao H."/>
            <person name="Xiong S."/>
            <person name="Wang X."/>
            <person name="Wei L."/>
            <person name="Li C."/>
            <person name="Ma Q."/>
            <person name="Ju M."/>
            <person name="Zhao R."/>
            <person name="Li G."/>
            <person name="Mu C."/>
            <person name="Tian Q."/>
            <person name="Mei H."/>
            <person name="Zhang T."/>
            <person name="Gao T."/>
            <person name="Zhang H."/>
        </authorList>
    </citation>
    <scope>NUCLEOTIDE SEQUENCE</scope>
    <source>
        <strain evidence="4">KEN1</strain>
    </source>
</reference>
<dbReference type="InterPro" id="IPR000054">
    <property type="entry name" value="Ribosomal_eL31"/>
</dbReference>
<dbReference type="Gene3D" id="3.10.440.10">
    <property type="match status" value="2"/>
</dbReference>
<dbReference type="InterPro" id="IPR020052">
    <property type="entry name" value="Ribosomal_eL31_CS"/>
</dbReference>
<evidence type="ECO:0000256" key="2">
    <source>
        <dbReference type="ARBA" id="ARBA00022980"/>
    </source>
</evidence>
<gene>
    <name evidence="4" type="ORF">Slati_0328200</name>
</gene>
<dbReference type="AlphaFoldDB" id="A0AAW2YFA6"/>
<dbReference type="SMART" id="SM01380">
    <property type="entry name" value="Ribosomal_L31e"/>
    <property type="match status" value="1"/>
</dbReference>
<dbReference type="InterPro" id="IPR023621">
    <property type="entry name" value="Ribosomal_eL31_dom_sf"/>
</dbReference>
<evidence type="ECO:0000256" key="1">
    <source>
        <dbReference type="ARBA" id="ARBA00010808"/>
    </source>
</evidence>
<dbReference type="GO" id="GO:0003735">
    <property type="term" value="F:structural constituent of ribosome"/>
    <property type="evidence" value="ECO:0007669"/>
    <property type="project" value="InterPro"/>
</dbReference>
<dbReference type="GO" id="GO:0022625">
    <property type="term" value="C:cytosolic large ribosomal subunit"/>
    <property type="evidence" value="ECO:0007669"/>
    <property type="project" value="TreeGrafter"/>
</dbReference>
<organism evidence="4">
    <name type="scientific">Sesamum latifolium</name>
    <dbReference type="NCBI Taxonomy" id="2727402"/>
    <lineage>
        <taxon>Eukaryota</taxon>
        <taxon>Viridiplantae</taxon>
        <taxon>Streptophyta</taxon>
        <taxon>Embryophyta</taxon>
        <taxon>Tracheophyta</taxon>
        <taxon>Spermatophyta</taxon>
        <taxon>Magnoliopsida</taxon>
        <taxon>eudicotyledons</taxon>
        <taxon>Gunneridae</taxon>
        <taxon>Pentapetalae</taxon>
        <taxon>asterids</taxon>
        <taxon>lamiids</taxon>
        <taxon>Lamiales</taxon>
        <taxon>Pedaliaceae</taxon>
        <taxon>Sesamum</taxon>
    </lineage>
</organism>
<dbReference type="PANTHER" id="PTHR10956:SF0">
    <property type="entry name" value="60S RIBOSOMAL PROTEIN L31"/>
    <property type="match status" value="1"/>
</dbReference>
<sequence length="141" mass="16206">MVEKGSKVRKEEVVTREYTINLHKRLHGCGASASSVSLILSLGFWGNFLFSEFVVRVFLFAKHLQEEGSKSHQGIRKFAQKAMGTTDVRVDVKLNKHIWSRGIRSVPRRIRVRIARKRNDDEDAKEELYSLVTVAEFQMEG</sequence>
<reference evidence="4" key="1">
    <citation type="submission" date="2020-06" db="EMBL/GenBank/DDBJ databases">
        <authorList>
            <person name="Li T."/>
            <person name="Hu X."/>
            <person name="Zhang T."/>
            <person name="Song X."/>
            <person name="Zhang H."/>
            <person name="Dai N."/>
            <person name="Sheng W."/>
            <person name="Hou X."/>
            <person name="Wei L."/>
        </authorList>
    </citation>
    <scope>NUCLEOTIDE SEQUENCE</scope>
    <source>
        <strain evidence="4">KEN1</strain>
        <tissue evidence="4">Leaf</tissue>
    </source>
</reference>
<evidence type="ECO:0000256" key="3">
    <source>
        <dbReference type="ARBA" id="ARBA00023274"/>
    </source>
</evidence>
<accession>A0AAW2YFA6</accession>
<keyword evidence="2 4" id="KW-0689">Ribosomal protein</keyword>
<proteinExistence type="inferred from homology"/>
<dbReference type="Pfam" id="PF01198">
    <property type="entry name" value="Ribosomal_L31e"/>
    <property type="match status" value="2"/>
</dbReference>
<evidence type="ECO:0000313" key="4">
    <source>
        <dbReference type="EMBL" id="KAL0464406.1"/>
    </source>
</evidence>
<comment type="similarity">
    <text evidence="1">Belongs to the eukaryotic ribosomal protein eL31 family.</text>
</comment>
<keyword evidence="3" id="KW-0687">Ribonucleoprotein</keyword>
<dbReference type="CDD" id="cd00463">
    <property type="entry name" value="Ribosomal_L31e"/>
    <property type="match status" value="1"/>
</dbReference>
<dbReference type="FunFam" id="3.10.440.10:FF:000001">
    <property type="entry name" value="60S ribosomal protein L31"/>
    <property type="match status" value="1"/>
</dbReference>
<dbReference type="GO" id="GO:0002181">
    <property type="term" value="P:cytoplasmic translation"/>
    <property type="evidence" value="ECO:0007669"/>
    <property type="project" value="TreeGrafter"/>
</dbReference>
<dbReference type="PROSITE" id="PS01144">
    <property type="entry name" value="RIBOSOMAL_L31E"/>
    <property type="match status" value="1"/>
</dbReference>
<dbReference type="PANTHER" id="PTHR10956">
    <property type="entry name" value="60S RIBOSOMAL PROTEIN L31"/>
    <property type="match status" value="1"/>
</dbReference>
<dbReference type="EMBL" id="JACGWN010000001">
    <property type="protein sequence ID" value="KAL0464406.1"/>
    <property type="molecule type" value="Genomic_DNA"/>
</dbReference>